<dbReference type="InterPro" id="IPR023346">
    <property type="entry name" value="Lysozyme-like_dom_sf"/>
</dbReference>
<evidence type="ECO:0000313" key="4">
    <source>
        <dbReference type="EMBL" id="EEO28080.2"/>
    </source>
</evidence>
<feature type="domain" description="LysM" evidence="3">
    <location>
        <begin position="437"/>
        <end position="480"/>
    </location>
</feature>
<dbReference type="AlphaFoldDB" id="C3X4E4"/>
<dbReference type="eggNOG" id="COG0741">
    <property type="taxonomic scope" value="Bacteria"/>
</dbReference>
<dbReference type="CDD" id="cd16894">
    <property type="entry name" value="MltD-like"/>
    <property type="match status" value="1"/>
</dbReference>
<dbReference type="GO" id="GO:0008933">
    <property type="term" value="F:peptidoglycan lytic transglycosylase activity"/>
    <property type="evidence" value="ECO:0007669"/>
    <property type="project" value="InterPro"/>
</dbReference>
<dbReference type="SUPFAM" id="SSF53955">
    <property type="entry name" value="Lysozyme-like"/>
    <property type="match status" value="1"/>
</dbReference>
<comment type="similarity">
    <text evidence="1">Belongs to the transglycosylase Slt family.</text>
</comment>
<reference evidence="4" key="1">
    <citation type="submission" date="2011-10" db="EMBL/GenBank/DDBJ databases">
        <title>The Genome Sequence of Oxalobacter formigenes HOxBLS.</title>
        <authorList>
            <consortium name="The Broad Institute Genome Sequencing Platform"/>
            <person name="Earl A."/>
            <person name="Ward D."/>
            <person name="Feldgarden M."/>
            <person name="Gevers D."/>
            <person name="Allison M.J."/>
            <person name="Humphrey S."/>
            <person name="Young S.K."/>
            <person name="Zeng Q."/>
            <person name="Gargeya S."/>
            <person name="Fitzgerald M."/>
            <person name="Haas B."/>
            <person name="Abouelleil A."/>
            <person name="Alvarado L."/>
            <person name="Arachchi H.M."/>
            <person name="Berlin A."/>
            <person name="Brown A."/>
            <person name="Chapman S.B."/>
            <person name="Chen Z."/>
            <person name="Dunbar C."/>
            <person name="Freedman E."/>
            <person name="Gearin G."/>
            <person name="Goldberg J."/>
            <person name="Griggs A."/>
            <person name="Gujja S."/>
            <person name="Heiman D."/>
            <person name="Howarth C."/>
            <person name="Larson L."/>
            <person name="Lui A."/>
            <person name="MacDonald P.J.P."/>
            <person name="Montmayeur A."/>
            <person name="Murphy C."/>
            <person name="Neiman D."/>
            <person name="Pearson M."/>
            <person name="Priest M."/>
            <person name="Roberts A."/>
            <person name="Saif S."/>
            <person name="Shea T."/>
            <person name="Shenoy N."/>
            <person name="Sisk P."/>
            <person name="Stolte C."/>
            <person name="Sykes S."/>
            <person name="Wortman J."/>
            <person name="Nusbaum C."/>
            <person name="Birren B."/>
        </authorList>
    </citation>
    <scope>NUCLEOTIDE SEQUENCE [LARGE SCALE GENOMIC DNA]</scope>
    <source>
        <strain evidence="4">HOxBLS</strain>
    </source>
</reference>
<dbReference type="PROSITE" id="PS51782">
    <property type="entry name" value="LYSM"/>
    <property type="match status" value="1"/>
</dbReference>
<dbReference type="CAZy" id="GH23">
    <property type="family name" value="Glycoside Hydrolase Family 23"/>
</dbReference>
<feature type="compositionally biased region" description="Low complexity" evidence="2">
    <location>
        <begin position="549"/>
        <end position="561"/>
    </location>
</feature>
<dbReference type="CAZy" id="CBM50">
    <property type="family name" value="Carbohydrate-Binding Module Family 50"/>
</dbReference>
<comment type="caution">
    <text evidence="4">The sequence shown here is derived from an EMBL/GenBank/DDBJ whole genome shotgun (WGS) entry which is preliminary data.</text>
</comment>
<dbReference type="PROSITE" id="PS00922">
    <property type="entry name" value="TRANSGLYCOSYLASE"/>
    <property type="match status" value="1"/>
</dbReference>
<dbReference type="InterPro" id="IPR036779">
    <property type="entry name" value="LysM_dom_sf"/>
</dbReference>
<feature type="region of interest" description="Disordered" evidence="2">
    <location>
        <begin position="527"/>
        <end position="570"/>
    </location>
</feature>
<dbReference type="PANTHER" id="PTHR37423:SF2">
    <property type="entry name" value="MEMBRANE-BOUND LYTIC MUREIN TRANSGLYCOSYLASE C"/>
    <property type="match status" value="1"/>
</dbReference>
<dbReference type="CDD" id="cd00118">
    <property type="entry name" value="LysM"/>
    <property type="match status" value="2"/>
</dbReference>
<dbReference type="EMBL" id="ACDP02000006">
    <property type="protein sequence ID" value="EEO28080.2"/>
    <property type="molecule type" value="Genomic_DNA"/>
</dbReference>
<dbReference type="GO" id="GO:0016020">
    <property type="term" value="C:membrane"/>
    <property type="evidence" value="ECO:0007669"/>
    <property type="project" value="InterPro"/>
</dbReference>
<dbReference type="Proteomes" id="UP000003973">
    <property type="component" value="Unassembled WGS sequence"/>
</dbReference>
<organism evidence="4 5">
    <name type="scientific">Oxalobacter paraformigenes</name>
    <dbReference type="NCBI Taxonomy" id="556268"/>
    <lineage>
        <taxon>Bacteria</taxon>
        <taxon>Pseudomonadati</taxon>
        <taxon>Pseudomonadota</taxon>
        <taxon>Betaproteobacteria</taxon>
        <taxon>Burkholderiales</taxon>
        <taxon>Oxalobacteraceae</taxon>
        <taxon>Oxalobacter</taxon>
    </lineage>
</organism>
<sequence length="570" mass="63898">MLYFSNILYLKNMTYTYRIKLLVLALAGCFTVTAPALVQARDITLPKYSKDAQLAAFHSATDLNVTGNARFDEEDPLTEILSINEVDVWGRIRSGFGIPDLDNRLVENHMNWYSKRPEYFQRTTQRGSKYLFHIVQELEKRNMPTELALLPFIESAYNPHARSIAKAEGLWQFIPSTGRHYDLGQNAFRDERRDILSSTEAALTYLQKLHDMFGDWQLALASYNWGEGSVMRAIKKAERAGKPVTFNSISAYMPAETRNYVPKLQAVKNLIANPRRYGIDLPSVENQPYFVTIGKTRDIDVKVAAKLAEMSLDEFRALNPQFGPYVIAGGNEVKILLPGENAEKFRRNLSRWTQPLSSWTAYQVTGSREKVEDIAARFNTSPDLIRQANNIPSRAVLKFGSAILVPKTAANDRDIAPELVENARLVWERDLPSTRLVRVPVKKPVKLASIAKRYRVSVAELKSWNKISGDTAGKGTILKVHVPYRSASSRTAGKTVRVRAATLKSARNSRASRVKVVLNAGKTSAAQKNLVKSKNVRTAKTPQSKQAVKSRVSAKQASAKKSTAKKPKKT</sequence>
<dbReference type="Gene3D" id="3.10.350.10">
    <property type="entry name" value="LysM domain"/>
    <property type="match status" value="2"/>
</dbReference>
<dbReference type="HOGENOM" id="CLU_009520_1_5_4"/>
<protein>
    <recommendedName>
        <fullName evidence="3">LysM domain-containing protein</fullName>
    </recommendedName>
</protein>
<dbReference type="Gene3D" id="1.10.530.10">
    <property type="match status" value="1"/>
</dbReference>
<evidence type="ECO:0000259" key="3">
    <source>
        <dbReference type="PROSITE" id="PS51782"/>
    </source>
</evidence>
<name>C3X4E4_9BURK</name>
<dbReference type="GO" id="GO:0000270">
    <property type="term" value="P:peptidoglycan metabolic process"/>
    <property type="evidence" value="ECO:0007669"/>
    <property type="project" value="InterPro"/>
</dbReference>
<dbReference type="Pfam" id="PF01476">
    <property type="entry name" value="LysM"/>
    <property type="match status" value="2"/>
</dbReference>
<proteinExistence type="inferred from homology"/>
<gene>
    <name evidence="4" type="ORF">OFAG_01233</name>
</gene>
<evidence type="ECO:0000256" key="2">
    <source>
        <dbReference type="SAM" id="MobiDB-lite"/>
    </source>
</evidence>
<feature type="compositionally biased region" description="Polar residues" evidence="2">
    <location>
        <begin position="527"/>
        <end position="547"/>
    </location>
</feature>
<evidence type="ECO:0000256" key="1">
    <source>
        <dbReference type="ARBA" id="ARBA00007734"/>
    </source>
</evidence>
<dbReference type="InterPro" id="IPR000189">
    <property type="entry name" value="Transglyc_AS"/>
</dbReference>
<evidence type="ECO:0000313" key="5">
    <source>
        <dbReference type="Proteomes" id="UP000003973"/>
    </source>
</evidence>
<dbReference type="Pfam" id="PF01464">
    <property type="entry name" value="SLT"/>
    <property type="match status" value="1"/>
</dbReference>
<accession>C3X4E4</accession>
<dbReference type="InterPro" id="IPR018392">
    <property type="entry name" value="LysM"/>
</dbReference>
<dbReference type="PANTHER" id="PTHR37423">
    <property type="entry name" value="SOLUBLE LYTIC MUREIN TRANSGLYCOSYLASE-RELATED"/>
    <property type="match status" value="1"/>
</dbReference>
<keyword evidence="5" id="KW-1185">Reference proteome</keyword>
<dbReference type="InterPro" id="IPR008258">
    <property type="entry name" value="Transglycosylase_SLT_dom_1"/>
</dbReference>